<dbReference type="InterPro" id="IPR008136">
    <property type="entry name" value="CinA_C"/>
</dbReference>
<dbReference type="NCBIfam" id="TIGR00200">
    <property type="entry name" value="cinA_nterm"/>
    <property type="match status" value="1"/>
</dbReference>
<comment type="similarity">
    <text evidence="1">Belongs to the CinA family.</text>
</comment>
<dbReference type="AlphaFoldDB" id="A0A653IGU3"/>
<dbReference type="Proteomes" id="UP000439752">
    <property type="component" value="Unassembled WGS sequence"/>
</dbReference>
<dbReference type="Pfam" id="PF02464">
    <property type="entry name" value="CinA"/>
    <property type="match status" value="1"/>
</dbReference>
<organism evidence="3 4">
    <name type="scientific">Exiguobacterium oxidotolerans</name>
    <dbReference type="NCBI Taxonomy" id="223958"/>
    <lineage>
        <taxon>Bacteria</taxon>
        <taxon>Bacillati</taxon>
        <taxon>Bacillota</taxon>
        <taxon>Bacilli</taxon>
        <taxon>Bacillales</taxon>
        <taxon>Bacillales Family XII. Incertae Sedis</taxon>
        <taxon>Exiguobacterium</taxon>
    </lineage>
</organism>
<dbReference type="InterPro" id="IPR008135">
    <property type="entry name" value="Competence-induced_CinA"/>
</dbReference>
<dbReference type="NCBIfam" id="NF001813">
    <property type="entry name" value="PRK00549.1"/>
    <property type="match status" value="1"/>
</dbReference>
<keyword evidence="4" id="KW-1185">Reference proteome</keyword>
<evidence type="ECO:0000259" key="2">
    <source>
        <dbReference type="SMART" id="SM00852"/>
    </source>
</evidence>
<dbReference type="PANTHER" id="PTHR13939:SF0">
    <property type="entry name" value="NMN AMIDOHYDROLASE-LIKE PROTEIN YFAY"/>
    <property type="match status" value="1"/>
</dbReference>
<dbReference type="RefSeq" id="WP_159173775.1">
    <property type="nucleotide sequence ID" value="NZ_LR732312.1"/>
</dbReference>
<dbReference type="Gene3D" id="3.40.980.10">
    <property type="entry name" value="MoaB/Mog-like domain"/>
    <property type="match status" value="1"/>
</dbReference>
<dbReference type="Gene3D" id="3.90.950.20">
    <property type="entry name" value="CinA-like"/>
    <property type="match status" value="1"/>
</dbReference>
<dbReference type="InterPro" id="IPR041424">
    <property type="entry name" value="CinA_KH"/>
</dbReference>
<evidence type="ECO:0000256" key="1">
    <source>
        <dbReference type="HAMAP-Rule" id="MF_00226"/>
    </source>
</evidence>
<dbReference type="SUPFAM" id="SSF142433">
    <property type="entry name" value="CinA-like"/>
    <property type="match status" value="1"/>
</dbReference>
<sequence length="413" mass="44646">MKAEIIAVGSELLLGEIANTNAQYLSEWLASCGIDVHYHSVVGDNEARMTDVFKQAQARTDLLVITGGLGPTEDDLTKEVLAKLLGRRLQVDEVAYNRIEGFLKTRGRMMTDNEKKQALVIEGADVLSNGAGLAPGMSLKTADHQYILLPGVPREMKQIIADHFDHLFGQETIKSRTLRFFGIGESALNDRLTDLIRSSQNPSIAPYAELAEVRLRLTAKAAQEQVAIEMLDGLERLVLAEVEDYFYGYGETSLPEVVLRTCEEAGVTLAAAESLTGGAFASGLTDIAGASNSFRGGAVVYDDAAKRNLLSVSETLLREQTAVSADVAIAMAEGARRLYQSNLAIALTGEAGPTSNSGKAVGTVYCALATPDGTEVVEFTYPAFDRGMIRLRSVKDAYFLLLKYLKKNAVQPK</sequence>
<dbReference type="InterPro" id="IPR036653">
    <property type="entry name" value="CinA-like_C"/>
</dbReference>
<dbReference type="EMBL" id="CABWKQ010000030">
    <property type="protein sequence ID" value="VWX37873.1"/>
    <property type="molecule type" value="Genomic_DNA"/>
</dbReference>
<dbReference type="InterPro" id="IPR036425">
    <property type="entry name" value="MoaB/Mog-like_dom_sf"/>
</dbReference>
<dbReference type="SUPFAM" id="SSF53218">
    <property type="entry name" value="Molybdenum cofactor biosynthesis proteins"/>
    <property type="match status" value="1"/>
</dbReference>
<name>A0A653IGU3_9BACL</name>
<dbReference type="CDD" id="cd00885">
    <property type="entry name" value="cinA"/>
    <property type="match status" value="1"/>
</dbReference>
<dbReference type="SMART" id="SM00852">
    <property type="entry name" value="MoCF_biosynth"/>
    <property type="match status" value="1"/>
</dbReference>
<evidence type="ECO:0000313" key="3">
    <source>
        <dbReference type="EMBL" id="VWX37873.1"/>
    </source>
</evidence>
<dbReference type="InterPro" id="IPR001453">
    <property type="entry name" value="MoaB/Mog_dom"/>
</dbReference>
<accession>A0A653IGU3</accession>
<reference evidence="3 4" key="1">
    <citation type="submission" date="2019-10" db="EMBL/GenBank/DDBJ databases">
        <authorList>
            <person name="Karimi E."/>
        </authorList>
    </citation>
    <scope>NUCLEOTIDE SEQUENCE [LARGE SCALE GENOMIC DNA]</scope>
    <source>
        <strain evidence="3">Exiguobacterium sp. 9Y</strain>
    </source>
</reference>
<dbReference type="NCBIfam" id="TIGR00199">
    <property type="entry name" value="PncC_domain"/>
    <property type="match status" value="1"/>
</dbReference>
<gene>
    <name evidence="1 3" type="primary">cinA</name>
    <name evidence="3" type="ORF">EXIGUO9Y_360150</name>
</gene>
<dbReference type="Pfam" id="PF00994">
    <property type="entry name" value="MoCF_biosynth"/>
    <property type="match status" value="1"/>
</dbReference>
<feature type="domain" description="MoaB/Mog" evidence="2">
    <location>
        <begin position="4"/>
        <end position="171"/>
    </location>
</feature>
<dbReference type="HAMAP" id="MF_00226_B">
    <property type="entry name" value="CinA_B"/>
    <property type="match status" value="1"/>
</dbReference>
<dbReference type="InterPro" id="IPR050101">
    <property type="entry name" value="CinA"/>
</dbReference>
<protein>
    <recommendedName>
        <fullName evidence="1">Putative competence-damage inducible protein</fullName>
    </recommendedName>
</protein>
<dbReference type="PANTHER" id="PTHR13939">
    <property type="entry name" value="NICOTINAMIDE-NUCLEOTIDE AMIDOHYDROLASE PNCC"/>
    <property type="match status" value="1"/>
</dbReference>
<dbReference type="PIRSF" id="PIRSF006728">
    <property type="entry name" value="CinA"/>
    <property type="match status" value="1"/>
</dbReference>
<dbReference type="Gene3D" id="3.30.70.2860">
    <property type="match status" value="1"/>
</dbReference>
<evidence type="ECO:0000313" key="4">
    <source>
        <dbReference type="Proteomes" id="UP000439752"/>
    </source>
</evidence>
<dbReference type="NCBIfam" id="TIGR00177">
    <property type="entry name" value="molyb_syn"/>
    <property type="match status" value="1"/>
</dbReference>
<proteinExistence type="inferred from homology"/>
<dbReference type="Pfam" id="PF18146">
    <property type="entry name" value="CinA_KH"/>
    <property type="match status" value="1"/>
</dbReference>